<accession>A0A820FUK7</accession>
<dbReference type="EMBL" id="CAJOBD010026381">
    <property type="protein sequence ID" value="CAF4267578.1"/>
    <property type="molecule type" value="Genomic_DNA"/>
</dbReference>
<evidence type="ECO:0000313" key="3">
    <source>
        <dbReference type="Proteomes" id="UP000663836"/>
    </source>
</evidence>
<dbReference type="Proteomes" id="UP000663836">
    <property type="component" value="Unassembled WGS sequence"/>
</dbReference>
<dbReference type="PANTHER" id="PTHR48079:SF6">
    <property type="entry name" value="NAD(P)-BINDING DOMAIN-CONTAINING PROTEIN-RELATED"/>
    <property type="match status" value="1"/>
</dbReference>
<dbReference type="GO" id="GO:0004029">
    <property type="term" value="F:aldehyde dehydrogenase (NAD+) activity"/>
    <property type="evidence" value="ECO:0007669"/>
    <property type="project" value="TreeGrafter"/>
</dbReference>
<evidence type="ECO:0000259" key="1">
    <source>
        <dbReference type="Pfam" id="PF01370"/>
    </source>
</evidence>
<sequence>MSGMVLVTGANSFIGGWIIKYLLDKGYNVRGTVRSQAKESRVLDGIPNDQQCRVSFVYINDNATDSLDEAIQGIDGIIHVASP</sequence>
<organism evidence="2 3">
    <name type="scientific">Rotaria sordida</name>
    <dbReference type="NCBI Taxonomy" id="392033"/>
    <lineage>
        <taxon>Eukaryota</taxon>
        <taxon>Metazoa</taxon>
        <taxon>Spiralia</taxon>
        <taxon>Gnathifera</taxon>
        <taxon>Rotifera</taxon>
        <taxon>Eurotatoria</taxon>
        <taxon>Bdelloidea</taxon>
        <taxon>Philodinida</taxon>
        <taxon>Philodinidae</taxon>
        <taxon>Rotaria</taxon>
    </lineage>
</organism>
<evidence type="ECO:0000313" key="2">
    <source>
        <dbReference type="EMBL" id="CAF4267578.1"/>
    </source>
</evidence>
<gene>
    <name evidence="2" type="ORF">JBS370_LOCUS39309</name>
</gene>
<dbReference type="SUPFAM" id="SSF51735">
    <property type="entry name" value="NAD(P)-binding Rossmann-fold domains"/>
    <property type="match status" value="1"/>
</dbReference>
<feature type="non-terminal residue" evidence="2">
    <location>
        <position position="83"/>
    </location>
</feature>
<dbReference type="InterPro" id="IPR036291">
    <property type="entry name" value="NAD(P)-bd_dom_sf"/>
</dbReference>
<reference evidence="2" key="1">
    <citation type="submission" date="2021-02" db="EMBL/GenBank/DDBJ databases">
        <authorList>
            <person name="Nowell W R."/>
        </authorList>
    </citation>
    <scope>NUCLEOTIDE SEQUENCE</scope>
</reference>
<feature type="domain" description="NAD-dependent epimerase/dehydratase" evidence="1">
    <location>
        <begin position="5"/>
        <end position="81"/>
    </location>
</feature>
<protein>
    <recommendedName>
        <fullName evidence="1">NAD-dependent epimerase/dehydratase domain-containing protein</fullName>
    </recommendedName>
</protein>
<dbReference type="AlphaFoldDB" id="A0A820FUK7"/>
<name>A0A820FUK7_9BILA</name>
<dbReference type="InterPro" id="IPR051783">
    <property type="entry name" value="NAD(P)-dependent_oxidoreduct"/>
</dbReference>
<proteinExistence type="predicted"/>
<dbReference type="InterPro" id="IPR001509">
    <property type="entry name" value="Epimerase_deHydtase"/>
</dbReference>
<dbReference type="Pfam" id="PF01370">
    <property type="entry name" value="Epimerase"/>
    <property type="match status" value="1"/>
</dbReference>
<dbReference type="Gene3D" id="3.40.50.720">
    <property type="entry name" value="NAD(P)-binding Rossmann-like Domain"/>
    <property type="match status" value="1"/>
</dbReference>
<dbReference type="PANTHER" id="PTHR48079">
    <property type="entry name" value="PROTEIN YEEZ"/>
    <property type="match status" value="1"/>
</dbReference>
<comment type="caution">
    <text evidence="2">The sequence shown here is derived from an EMBL/GenBank/DDBJ whole genome shotgun (WGS) entry which is preliminary data.</text>
</comment>
<dbReference type="GO" id="GO:0005737">
    <property type="term" value="C:cytoplasm"/>
    <property type="evidence" value="ECO:0007669"/>
    <property type="project" value="TreeGrafter"/>
</dbReference>